<reference evidence="14" key="2">
    <citation type="submission" date="2021-01" db="UniProtKB">
        <authorList>
            <consortium name="EnsemblMetazoa"/>
        </authorList>
    </citation>
    <scope>IDENTIFICATION</scope>
</reference>
<dbReference type="Gene3D" id="3.40.1800.30">
    <property type="match status" value="1"/>
</dbReference>
<dbReference type="KEGG" id="spu:583865"/>
<evidence type="ECO:0000313" key="14">
    <source>
        <dbReference type="EnsemblMetazoa" id="XP_030836168"/>
    </source>
</evidence>
<dbReference type="CTD" id="79685"/>
<accession>A0A7M7NKK3</accession>
<evidence type="ECO:0000256" key="5">
    <source>
        <dbReference type="ARBA" id="ARBA00022771"/>
    </source>
</evidence>
<dbReference type="AlphaFoldDB" id="A0A7M7NKK3"/>
<dbReference type="InterPro" id="IPR025718">
    <property type="entry name" value="SAP30_Sin3-bd"/>
</dbReference>
<dbReference type="InterPro" id="IPR038291">
    <property type="entry name" value="SAP30_C_sf"/>
</dbReference>
<evidence type="ECO:0000256" key="9">
    <source>
        <dbReference type="ARBA" id="ARBA00023163"/>
    </source>
</evidence>
<dbReference type="FunFam" id="3.40.1800.30:FF:000001">
    <property type="entry name" value="Histone deacetylase complex subunit"/>
    <property type="match status" value="1"/>
</dbReference>
<feature type="region of interest" description="Disordered" evidence="11">
    <location>
        <begin position="108"/>
        <end position="128"/>
    </location>
</feature>
<evidence type="ECO:0000256" key="3">
    <source>
        <dbReference type="ARBA" id="ARBA00022491"/>
    </source>
</evidence>
<dbReference type="GO" id="GO:0006355">
    <property type="term" value="P:regulation of DNA-templated transcription"/>
    <property type="evidence" value="ECO:0000318"/>
    <property type="project" value="GO_Central"/>
</dbReference>
<reference evidence="15" key="1">
    <citation type="submission" date="2015-02" db="EMBL/GenBank/DDBJ databases">
        <title>Genome sequencing for Strongylocentrotus purpuratus.</title>
        <authorList>
            <person name="Murali S."/>
            <person name="Liu Y."/>
            <person name="Vee V."/>
            <person name="English A."/>
            <person name="Wang M."/>
            <person name="Skinner E."/>
            <person name="Han Y."/>
            <person name="Muzny D.M."/>
            <person name="Worley K.C."/>
            <person name="Gibbs R.A."/>
        </authorList>
    </citation>
    <scope>NUCLEOTIDE SEQUENCE</scope>
</reference>
<protein>
    <recommendedName>
        <fullName evidence="16">Histone deacetylase complex subunit SAP30L</fullName>
    </recommendedName>
</protein>
<dbReference type="PANTHER" id="PTHR13286:SF6">
    <property type="entry name" value="HISTONE DEACETYLASE COMPLEX SUBUNIT SAP30L-RELATED"/>
    <property type="match status" value="1"/>
</dbReference>
<dbReference type="Gene3D" id="6.10.160.20">
    <property type="match status" value="1"/>
</dbReference>
<evidence type="ECO:0000256" key="2">
    <source>
        <dbReference type="ARBA" id="ARBA00006283"/>
    </source>
</evidence>
<evidence type="ECO:0000256" key="7">
    <source>
        <dbReference type="ARBA" id="ARBA00023015"/>
    </source>
</evidence>
<keyword evidence="15" id="KW-1185">Reference proteome</keyword>
<keyword evidence="10" id="KW-0539">Nucleus</keyword>
<evidence type="ECO:0000259" key="13">
    <source>
        <dbReference type="Pfam" id="PF13867"/>
    </source>
</evidence>
<evidence type="ECO:0000256" key="11">
    <source>
        <dbReference type="SAM" id="MobiDB-lite"/>
    </source>
</evidence>
<comment type="similarity">
    <text evidence="2">Belongs to the SAP30 family.</text>
</comment>
<evidence type="ECO:0000256" key="10">
    <source>
        <dbReference type="ARBA" id="ARBA00023242"/>
    </source>
</evidence>
<keyword evidence="3" id="KW-0678">Repressor</keyword>
<dbReference type="GO" id="GO:0003677">
    <property type="term" value="F:DNA binding"/>
    <property type="evidence" value="ECO:0007669"/>
    <property type="project" value="UniProtKB-KW"/>
</dbReference>
<evidence type="ECO:0000256" key="6">
    <source>
        <dbReference type="ARBA" id="ARBA00022833"/>
    </source>
</evidence>
<dbReference type="EnsemblMetazoa" id="XM_030980308">
    <property type="protein sequence ID" value="XP_030836168"/>
    <property type="gene ID" value="LOC583865"/>
</dbReference>
<feature type="region of interest" description="Disordered" evidence="11">
    <location>
        <begin position="1"/>
        <end position="48"/>
    </location>
</feature>
<dbReference type="Proteomes" id="UP000007110">
    <property type="component" value="Unassembled WGS sequence"/>
</dbReference>
<dbReference type="PANTHER" id="PTHR13286">
    <property type="entry name" value="SAP30"/>
    <property type="match status" value="1"/>
</dbReference>
<keyword evidence="4" id="KW-0479">Metal-binding</keyword>
<dbReference type="GO" id="GO:0000118">
    <property type="term" value="C:histone deacetylase complex"/>
    <property type="evidence" value="ECO:0000318"/>
    <property type="project" value="GO_Central"/>
</dbReference>
<dbReference type="InterPro" id="IPR025717">
    <property type="entry name" value="SAP30_zn-finger"/>
</dbReference>
<keyword evidence="9" id="KW-0804">Transcription</keyword>
<feature type="domain" description="Histone deacetylase complex subunit SAP30 Sin3 binding" evidence="13">
    <location>
        <begin position="140"/>
        <end position="192"/>
    </location>
</feature>
<dbReference type="InParanoid" id="A0A7M7NKK3"/>
<dbReference type="Pfam" id="PF13867">
    <property type="entry name" value="SAP30_Sin3_bdg"/>
    <property type="match status" value="1"/>
</dbReference>
<dbReference type="GO" id="GO:0003712">
    <property type="term" value="F:transcription coregulator activity"/>
    <property type="evidence" value="ECO:0000318"/>
    <property type="project" value="GO_Central"/>
</dbReference>
<evidence type="ECO:0000256" key="8">
    <source>
        <dbReference type="ARBA" id="ARBA00023125"/>
    </source>
</evidence>
<dbReference type="InterPro" id="IPR024145">
    <property type="entry name" value="His_deAcase_SAP30/SAP30L"/>
</dbReference>
<evidence type="ECO:0008006" key="16">
    <source>
        <dbReference type="Google" id="ProtNLM"/>
    </source>
</evidence>
<dbReference type="FunCoup" id="A0A7M7NKK3">
    <property type="interactions" value="1271"/>
</dbReference>
<keyword evidence="6" id="KW-0862">Zinc</keyword>
<sequence length="205" mass="23504">MKEKSSPFKSSSMKSGLNPSTTKLSSSTSSQRKMNGFSTTEDDSRDSGHGQICCLVDDSQRCTRPAGNACYSKRIAKTVQQRKLKLTIDHSVRHIYICDFHKSMIQSVRSTKKRKKGSDEDGGISPDHDLDVPEVDLFHLQVNTLRRYKRHYKIQTKPGLNKAQLADIVARHFRTIPVREKEALTYFIYMVKNNKSRFDQKHEHS</sequence>
<dbReference type="GeneID" id="583865"/>
<evidence type="ECO:0000256" key="4">
    <source>
        <dbReference type="ARBA" id="ARBA00022723"/>
    </source>
</evidence>
<keyword evidence="7" id="KW-0805">Transcription regulation</keyword>
<keyword evidence="5" id="KW-0863">Zinc-finger</keyword>
<dbReference type="GO" id="GO:0008270">
    <property type="term" value="F:zinc ion binding"/>
    <property type="evidence" value="ECO:0007669"/>
    <property type="project" value="UniProtKB-KW"/>
</dbReference>
<dbReference type="RefSeq" id="XP_030836168.1">
    <property type="nucleotide sequence ID" value="XM_030980308.1"/>
</dbReference>
<organism evidence="14 15">
    <name type="scientific">Strongylocentrotus purpuratus</name>
    <name type="common">Purple sea urchin</name>
    <dbReference type="NCBI Taxonomy" id="7668"/>
    <lineage>
        <taxon>Eukaryota</taxon>
        <taxon>Metazoa</taxon>
        <taxon>Echinodermata</taxon>
        <taxon>Eleutherozoa</taxon>
        <taxon>Echinozoa</taxon>
        <taxon>Echinoidea</taxon>
        <taxon>Euechinoidea</taxon>
        <taxon>Echinacea</taxon>
        <taxon>Camarodonta</taxon>
        <taxon>Echinidea</taxon>
        <taxon>Strongylocentrotidae</taxon>
        <taxon>Strongylocentrotus</taxon>
    </lineage>
</organism>
<name>A0A7M7NKK3_STRPU</name>
<feature type="compositionally biased region" description="Low complexity" evidence="11">
    <location>
        <begin position="7"/>
        <end position="30"/>
    </location>
</feature>
<proteinExistence type="inferred from homology"/>
<dbReference type="OrthoDB" id="510958at2759"/>
<evidence type="ECO:0000256" key="1">
    <source>
        <dbReference type="ARBA" id="ARBA00004123"/>
    </source>
</evidence>
<feature type="domain" description="Histone deacetylase complex subunit SAP30 zinc-finger" evidence="12">
    <location>
        <begin position="49"/>
        <end position="118"/>
    </location>
</feature>
<evidence type="ECO:0000259" key="12">
    <source>
        <dbReference type="Pfam" id="PF13866"/>
    </source>
</evidence>
<dbReference type="OMA" id="CCLVEER"/>
<keyword evidence="8" id="KW-0238">DNA-binding</keyword>
<comment type="subcellular location">
    <subcellularLocation>
        <location evidence="1">Nucleus</location>
    </subcellularLocation>
</comment>
<dbReference type="Pfam" id="PF13866">
    <property type="entry name" value="zf-SAP30"/>
    <property type="match status" value="1"/>
</dbReference>
<evidence type="ECO:0000313" key="15">
    <source>
        <dbReference type="Proteomes" id="UP000007110"/>
    </source>
</evidence>